<name>A0AAV5R566_PICKL</name>
<organism evidence="1 2">
    <name type="scientific">Pichia kluyveri</name>
    <name type="common">Yeast</name>
    <dbReference type="NCBI Taxonomy" id="36015"/>
    <lineage>
        <taxon>Eukaryota</taxon>
        <taxon>Fungi</taxon>
        <taxon>Dikarya</taxon>
        <taxon>Ascomycota</taxon>
        <taxon>Saccharomycotina</taxon>
        <taxon>Pichiomycetes</taxon>
        <taxon>Pichiales</taxon>
        <taxon>Pichiaceae</taxon>
        <taxon>Pichia</taxon>
    </lineage>
</organism>
<reference evidence="1 2" key="1">
    <citation type="journal article" date="2023" name="Elife">
        <title>Identification of key yeast species and microbe-microbe interactions impacting larval growth of Drosophila in the wild.</title>
        <authorList>
            <person name="Mure A."/>
            <person name="Sugiura Y."/>
            <person name="Maeda R."/>
            <person name="Honda K."/>
            <person name="Sakurai N."/>
            <person name="Takahashi Y."/>
            <person name="Watada M."/>
            <person name="Katoh T."/>
            <person name="Gotoh A."/>
            <person name="Gotoh Y."/>
            <person name="Taniguchi I."/>
            <person name="Nakamura K."/>
            <person name="Hayashi T."/>
            <person name="Katayama T."/>
            <person name="Uemura T."/>
            <person name="Hattori Y."/>
        </authorList>
    </citation>
    <scope>NUCLEOTIDE SEQUENCE [LARGE SCALE GENOMIC DNA]</scope>
    <source>
        <strain evidence="1 2">PK-24</strain>
    </source>
</reference>
<dbReference type="SUPFAM" id="SSF55729">
    <property type="entry name" value="Acyl-CoA N-acyltransferases (Nat)"/>
    <property type="match status" value="1"/>
</dbReference>
<dbReference type="AlphaFoldDB" id="A0AAV5R566"/>
<evidence type="ECO:0008006" key="3">
    <source>
        <dbReference type="Google" id="ProtNLM"/>
    </source>
</evidence>
<evidence type="ECO:0000313" key="2">
    <source>
        <dbReference type="Proteomes" id="UP001378960"/>
    </source>
</evidence>
<proteinExistence type="predicted"/>
<evidence type="ECO:0000313" key="1">
    <source>
        <dbReference type="EMBL" id="GMM46152.1"/>
    </source>
</evidence>
<accession>A0AAV5R566</accession>
<protein>
    <recommendedName>
        <fullName evidence="3">N-acetyltransferase domain-containing protein</fullName>
    </recommendedName>
</protein>
<dbReference type="Proteomes" id="UP001378960">
    <property type="component" value="Unassembled WGS sequence"/>
</dbReference>
<sequence>MLTYHIYSFESNELSKHEELLTRIINRGYNVPRFKYNIILSPRIKNSIREDLMIKYPNKSYLILAFSDKDANIDETDNASIAREKFIHTNNGLDLLNDSSSSNVLIDKSAGGENELHFPINAESKILGMCGLKPHDPGYEITSFVSFYPRIGSNIIDKLEKFAKTSIGNEEIWVLAISEHELRELYEKFGYVYKNKVLISVTTNNGGCLDEKLENDIEASQDFHLDVLVKQL</sequence>
<comment type="caution">
    <text evidence="1">The sequence shown here is derived from an EMBL/GenBank/DDBJ whole genome shotgun (WGS) entry which is preliminary data.</text>
</comment>
<dbReference type="InterPro" id="IPR016181">
    <property type="entry name" value="Acyl_CoA_acyltransferase"/>
</dbReference>
<dbReference type="EMBL" id="BTGB01000003">
    <property type="protein sequence ID" value="GMM46152.1"/>
    <property type="molecule type" value="Genomic_DNA"/>
</dbReference>
<keyword evidence="2" id="KW-1185">Reference proteome</keyword>
<gene>
    <name evidence="1" type="ORF">DAPK24_027270</name>
</gene>